<comment type="subcellular location">
    <subcellularLocation>
        <location evidence="1">Virion</location>
    </subcellularLocation>
</comment>
<name>A0A940MY90_9PROT</name>
<dbReference type="NCBIfam" id="TIGR01554">
    <property type="entry name" value="major_cap_HK97"/>
    <property type="match status" value="1"/>
</dbReference>
<gene>
    <name evidence="3" type="ORF">J5Y10_09670</name>
</gene>
<dbReference type="Proteomes" id="UP000677537">
    <property type="component" value="Unassembled WGS sequence"/>
</dbReference>
<reference evidence="3" key="1">
    <citation type="submission" date="2021-03" db="EMBL/GenBank/DDBJ databases">
        <authorList>
            <person name="So Y."/>
        </authorList>
    </citation>
    <scope>NUCLEOTIDE SEQUENCE</scope>
    <source>
        <strain evidence="3">SG15</strain>
    </source>
</reference>
<accession>A0A940MY90</accession>
<evidence type="ECO:0000313" key="4">
    <source>
        <dbReference type="Proteomes" id="UP000677537"/>
    </source>
</evidence>
<evidence type="ECO:0000256" key="1">
    <source>
        <dbReference type="ARBA" id="ARBA00004328"/>
    </source>
</evidence>
<organism evidence="3 4">
    <name type="scientific">Roseomonas indoligenes</name>
    <dbReference type="NCBI Taxonomy" id="2820811"/>
    <lineage>
        <taxon>Bacteria</taxon>
        <taxon>Pseudomonadati</taxon>
        <taxon>Pseudomonadota</taxon>
        <taxon>Alphaproteobacteria</taxon>
        <taxon>Acetobacterales</taxon>
        <taxon>Roseomonadaceae</taxon>
        <taxon>Roseomonas</taxon>
    </lineage>
</organism>
<sequence length="439" mass="46837">MDRITALRAAQAANLDQMEALLATAHADGERDLTAEEKAAYAAAQAEDDRLVAAIGRETDAERRRAAAAKPLPGLPGGTRITPTGATVPAAAAEPLQPGIAFSRITQALILGDMDQRAAASIAEERWGSDFGQVVGNMEQSTTTKGGFLVDTRYASDFIDLLRPTVAVRAMGAREIPLPGGNLTTRKKTAGSAAAYVGERQAIPTTDVRVGQMTLSAKKLAAIVPIMNELLRRPSRQVDEMVREDLRESVAITEDQQFLRGVGSATAPTGARYLAAAANVFAANATINLQNVTNDLAALRLKLLTANIPMSRAGYIISWRTAIFLETLLDGNGNKAFPEISQGRIGPYPFRATNSVPTNLGAGSNESEIYFADWAQMVIGDEDRLTIAASDVASYVDTDGVTRSAFQNDETLIRVIEHHDTGVRYDQAIAVLTGVKWGA</sequence>
<dbReference type="EMBL" id="JAGIZA010000005">
    <property type="protein sequence ID" value="MBP0493044.1"/>
    <property type="molecule type" value="Genomic_DNA"/>
</dbReference>
<keyword evidence="4" id="KW-1185">Reference proteome</keyword>
<evidence type="ECO:0000313" key="3">
    <source>
        <dbReference type="EMBL" id="MBP0493044.1"/>
    </source>
</evidence>
<protein>
    <submittedName>
        <fullName evidence="3">Phage major capsid protein</fullName>
    </submittedName>
</protein>
<dbReference type="InterPro" id="IPR024455">
    <property type="entry name" value="Phage_capsid"/>
</dbReference>
<dbReference type="RefSeq" id="WP_209373069.1">
    <property type="nucleotide sequence ID" value="NZ_JAGIZA010000005.1"/>
</dbReference>
<proteinExistence type="predicted"/>
<feature type="domain" description="Phage capsid-like C-terminal" evidence="2">
    <location>
        <begin position="146"/>
        <end position="433"/>
    </location>
</feature>
<dbReference type="SUPFAM" id="SSF56563">
    <property type="entry name" value="Major capsid protein gp5"/>
    <property type="match status" value="1"/>
</dbReference>
<comment type="caution">
    <text evidence="3">The sequence shown here is derived from an EMBL/GenBank/DDBJ whole genome shotgun (WGS) entry which is preliminary data.</text>
</comment>
<dbReference type="AlphaFoldDB" id="A0A940MY90"/>
<dbReference type="Pfam" id="PF05065">
    <property type="entry name" value="Phage_capsid"/>
    <property type="match status" value="1"/>
</dbReference>
<evidence type="ECO:0000259" key="2">
    <source>
        <dbReference type="Pfam" id="PF05065"/>
    </source>
</evidence>
<dbReference type="InterPro" id="IPR054612">
    <property type="entry name" value="Phage_capsid-like_C"/>
</dbReference>
<dbReference type="Gene3D" id="3.30.2400.10">
    <property type="entry name" value="Major capsid protein gp5"/>
    <property type="match status" value="1"/>
</dbReference>